<evidence type="ECO:0000256" key="1">
    <source>
        <dbReference type="SAM" id="MobiDB-lite"/>
    </source>
</evidence>
<evidence type="ECO:0000313" key="3">
    <source>
        <dbReference type="WBParaSite" id="PSU_v2.g17203.t1"/>
    </source>
</evidence>
<organism evidence="2 3">
    <name type="scientific">Panagrolaimus superbus</name>
    <dbReference type="NCBI Taxonomy" id="310955"/>
    <lineage>
        <taxon>Eukaryota</taxon>
        <taxon>Metazoa</taxon>
        <taxon>Ecdysozoa</taxon>
        <taxon>Nematoda</taxon>
        <taxon>Chromadorea</taxon>
        <taxon>Rhabditida</taxon>
        <taxon>Tylenchina</taxon>
        <taxon>Panagrolaimomorpha</taxon>
        <taxon>Panagrolaimoidea</taxon>
        <taxon>Panagrolaimidae</taxon>
        <taxon>Panagrolaimus</taxon>
    </lineage>
</organism>
<name>A0A914YIR5_9BILA</name>
<feature type="compositionally biased region" description="Polar residues" evidence="1">
    <location>
        <begin position="58"/>
        <end position="68"/>
    </location>
</feature>
<dbReference type="WBParaSite" id="PSU_v2.g17203.t1">
    <property type="protein sequence ID" value="PSU_v2.g17203.t1"/>
    <property type="gene ID" value="PSU_v2.g17203"/>
</dbReference>
<feature type="compositionally biased region" description="Low complexity" evidence="1">
    <location>
        <begin position="20"/>
        <end position="30"/>
    </location>
</feature>
<dbReference type="Proteomes" id="UP000887577">
    <property type="component" value="Unplaced"/>
</dbReference>
<reference evidence="3" key="1">
    <citation type="submission" date="2022-11" db="UniProtKB">
        <authorList>
            <consortium name="WormBaseParasite"/>
        </authorList>
    </citation>
    <scope>IDENTIFICATION</scope>
</reference>
<feature type="compositionally biased region" description="Pro residues" evidence="1">
    <location>
        <begin position="1"/>
        <end position="19"/>
    </location>
</feature>
<proteinExistence type="predicted"/>
<feature type="region of interest" description="Disordered" evidence="1">
    <location>
        <begin position="1"/>
        <end position="68"/>
    </location>
</feature>
<sequence length="68" mass="7137">MIGMNPPPPMIGMTPPPPMIGMNHPPMIGMNSANQSMNHSPSLQIQVDFSVPPPGYIPQNSASSQPSG</sequence>
<evidence type="ECO:0000313" key="2">
    <source>
        <dbReference type="Proteomes" id="UP000887577"/>
    </source>
</evidence>
<protein>
    <submittedName>
        <fullName evidence="3">Uncharacterized protein</fullName>
    </submittedName>
</protein>
<keyword evidence="2" id="KW-1185">Reference proteome</keyword>
<accession>A0A914YIR5</accession>
<dbReference type="AlphaFoldDB" id="A0A914YIR5"/>
<feature type="compositionally biased region" description="Polar residues" evidence="1">
    <location>
        <begin position="31"/>
        <end position="47"/>
    </location>
</feature>